<keyword evidence="5" id="KW-0460">Magnesium</keyword>
<dbReference type="KEGG" id="csil:CBE74_00485"/>
<dbReference type="InterPro" id="IPR002716">
    <property type="entry name" value="PIN_dom"/>
</dbReference>
<evidence type="ECO:0000259" key="6">
    <source>
        <dbReference type="Pfam" id="PF13470"/>
    </source>
</evidence>
<dbReference type="GO" id="GO:0004518">
    <property type="term" value="F:nuclease activity"/>
    <property type="evidence" value="ECO:0007669"/>
    <property type="project" value="UniProtKB-KW"/>
</dbReference>
<dbReference type="InterPro" id="IPR029060">
    <property type="entry name" value="PIN-like_dom_sf"/>
</dbReference>
<keyword evidence="4" id="KW-0378">Hydrolase</keyword>
<evidence type="ECO:0000256" key="3">
    <source>
        <dbReference type="ARBA" id="ARBA00022723"/>
    </source>
</evidence>
<sequence>MTTAAPNEYTPIPNSVLPDTNIWFSTTLHAWIGLLAAEALGSWPFYWTEDILAEAIYHKRREYPRLKAIRDRLMTVMAENRITGFAIDESVSYSDTFDAHVHSAAIHGRIQIIVTQDYKDFAGLYSNSDDCPYEVFTPDEFLLLVAESAPEANDAVIEQQFSYYMQKSHSFNLAQKLISAGCPHFAEYVRTRLQALSP</sequence>
<evidence type="ECO:0000256" key="5">
    <source>
        <dbReference type="ARBA" id="ARBA00022842"/>
    </source>
</evidence>
<reference evidence="7" key="1">
    <citation type="journal article" date="2014" name="BMC Vet. Res.">
        <title>First report of Corynebacterium pseudotuberculosis from caseous lymphadenitis lesions in Black Alentejano pig (Sus scrofa domesticus).</title>
        <authorList>
            <person name="Oliveira M."/>
            <person name="Barroco C."/>
            <person name="Mottola C."/>
            <person name="Santos R."/>
            <person name="Lemsaddek A."/>
            <person name="Tavares L."/>
            <person name="Semedo-Lemsaddek T."/>
        </authorList>
    </citation>
    <scope>NUCLEOTIDE SEQUENCE [LARGE SCALE GENOMIC DNA]</scope>
    <source>
        <strain evidence="7">PO100/5</strain>
    </source>
</reference>
<dbReference type="SUPFAM" id="SSF88723">
    <property type="entry name" value="PIN domain-like"/>
    <property type="match status" value="1"/>
</dbReference>
<keyword evidence="3" id="KW-0479">Metal-binding</keyword>
<dbReference type="EMBL" id="CP021417">
    <property type="protein sequence ID" value="ARU45239.1"/>
    <property type="molecule type" value="Genomic_DNA"/>
</dbReference>
<proteinExistence type="predicted"/>
<organism evidence="7">
    <name type="scientific">Corynebacterium silvaticum</name>
    <dbReference type="NCBI Taxonomy" id="2320431"/>
    <lineage>
        <taxon>Bacteria</taxon>
        <taxon>Bacillati</taxon>
        <taxon>Actinomycetota</taxon>
        <taxon>Actinomycetes</taxon>
        <taxon>Mycobacteriales</taxon>
        <taxon>Corynebacteriaceae</taxon>
        <taxon>Corynebacterium</taxon>
    </lineage>
</organism>
<keyword evidence="2" id="KW-0540">Nuclease</keyword>
<evidence type="ECO:0000256" key="2">
    <source>
        <dbReference type="ARBA" id="ARBA00022722"/>
    </source>
</evidence>
<dbReference type="AlphaFoldDB" id="A0A7U5HK48"/>
<protein>
    <recommendedName>
        <fullName evidence="6">PIN domain-containing protein</fullName>
    </recommendedName>
</protein>
<reference evidence="7" key="3">
    <citation type="journal article" date="2020" name="Antonie Van Leeuwenhoek">
        <title>Phylogenomic characterisation of a novel corynebacterial species pathogenic to animals.</title>
        <authorList>
            <person name="Moller J."/>
            <person name="Musella L."/>
            <person name="Melnikov V."/>
            <person name="Geissdorfer W."/>
            <person name="Burkovski A."/>
            <person name="Sangal V."/>
        </authorList>
    </citation>
    <scope>NUCLEOTIDE SEQUENCE</scope>
    <source>
        <strain evidence="7">PO100/5</strain>
    </source>
</reference>
<evidence type="ECO:0000256" key="4">
    <source>
        <dbReference type="ARBA" id="ARBA00022801"/>
    </source>
</evidence>
<reference evidence="7" key="4">
    <citation type="journal article" date="2020" name="Int. J. Syst. Evol. Microbiol.">
        <title>Corynebacterium silvaticum sp. nov., a unique group of NTTB corynebacteria in wild boar and roe deer.</title>
        <authorList>
            <person name="Dangel A."/>
            <person name="Berger A."/>
            <person name="Rau J."/>
            <person name="Eisenberg T."/>
            <person name="Kampfer P."/>
            <person name="Margos G."/>
            <person name="Contzen M."/>
            <person name="Busse H.J."/>
            <person name="Konrad R."/>
            <person name="Peters M."/>
            <person name="Sting R."/>
            <person name="Sing A."/>
        </authorList>
    </citation>
    <scope>NUCLEOTIDE SEQUENCE</scope>
    <source>
        <strain evidence="7">PO100/5</strain>
    </source>
</reference>
<name>A0A7U5HK48_9CORY</name>
<dbReference type="GO" id="GO:0046872">
    <property type="term" value="F:metal ion binding"/>
    <property type="evidence" value="ECO:0007669"/>
    <property type="project" value="UniProtKB-KW"/>
</dbReference>
<evidence type="ECO:0000313" key="7">
    <source>
        <dbReference type="EMBL" id="ARU45239.1"/>
    </source>
</evidence>
<keyword evidence="1" id="KW-1277">Toxin-antitoxin system</keyword>
<evidence type="ECO:0000256" key="1">
    <source>
        <dbReference type="ARBA" id="ARBA00022649"/>
    </source>
</evidence>
<feature type="domain" description="PIN" evidence="6">
    <location>
        <begin position="16"/>
        <end position="119"/>
    </location>
</feature>
<reference evidence="7" key="2">
    <citation type="submission" date="2017-05" db="EMBL/GenBank/DDBJ databases">
        <authorList>
            <person name="Oliveira G."/>
            <person name="Souza T."/>
            <person name="Jamal S."/>
            <person name="Jaiswal A."/>
            <person name="Lima A."/>
            <person name="Gomide A."/>
            <person name="FIgueiredo H."/>
            <person name="Vasco V."/>
        </authorList>
    </citation>
    <scope>NUCLEOTIDE SEQUENCE</scope>
    <source>
        <strain evidence="7">PO100/5</strain>
    </source>
</reference>
<accession>A0A7U5HK48</accession>
<gene>
    <name evidence="7" type="ORF">CBE74_00485</name>
</gene>
<reference evidence="7" key="5">
    <citation type="journal article" date="2020" name="PLoS ONE">
        <title>Taxonomic classification of strain PO100/5 shows a broader geographic distribution and genetic markers of the recently described Corynebacterium silvaticum.</title>
        <authorList>
            <person name="Viana M.V.C."/>
            <person name="Profeta R."/>
            <person name="da Silva A.L."/>
            <person name="Hurtado R."/>
            <person name="Cerqueira J.C."/>
            <person name="Ribeiro B.F.S."/>
            <person name="Almeida M.O."/>
            <person name="Morais-Rodrigues F."/>
            <person name="Soares S.C."/>
            <person name="Oliveira M."/>
            <person name="Tavares L."/>
            <person name="Figueiredo H."/>
            <person name="Wattam A.R."/>
            <person name="Barh D."/>
            <person name="Ghosh P."/>
            <person name="Silva A."/>
            <person name="Azevedo V."/>
        </authorList>
    </citation>
    <scope>NUCLEOTIDE SEQUENCE</scope>
    <source>
        <strain evidence="7">PO100/5</strain>
    </source>
</reference>
<dbReference type="Pfam" id="PF13470">
    <property type="entry name" value="PIN_3"/>
    <property type="match status" value="1"/>
</dbReference>
<dbReference type="GO" id="GO:0016787">
    <property type="term" value="F:hydrolase activity"/>
    <property type="evidence" value="ECO:0007669"/>
    <property type="project" value="UniProtKB-KW"/>
</dbReference>